<dbReference type="RefSeq" id="WP_390307348.1">
    <property type="nucleotide sequence ID" value="NZ_JBHRRZ010000035.1"/>
</dbReference>
<dbReference type="GO" id="GO:0016740">
    <property type="term" value="F:transferase activity"/>
    <property type="evidence" value="ECO:0007669"/>
    <property type="project" value="UniProtKB-KW"/>
</dbReference>
<dbReference type="Pfam" id="PF02515">
    <property type="entry name" value="CoA_transf_3"/>
    <property type="match status" value="1"/>
</dbReference>
<reference evidence="2" key="1">
    <citation type="journal article" date="2019" name="Int. J. Syst. Evol. Microbiol.">
        <title>The Global Catalogue of Microorganisms (GCM) 10K type strain sequencing project: providing services to taxonomists for standard genome sequencing and annotation.</title>
        <authorList>
            <consortium name="The Broad Institute Genomics Platform"/>
            <consortium name="The Broad Institute Genome Sequencing Center for Infectious Disease"/>
            <person name="Wu L."/>
            <person name="Ma J."/>
        </authorList>
    </citation>
    <scope>NUCLEOTIDE SEQUENCE [LARGE SCALE GENOMIC DNA]</scope>
    <source>
        <strain evidence="2">KCTC 13193</strain>
    </source>
</reference>
<dbReference type="PANTHER" id="PTHR48228">
    <property type="entry name" value="SUCCINYL-COA--D-CITRAMALATE COA-TRANSFERASE"/>
    <property type="match status" value="1"/>
</dbReference>
<dbReference type="Gene3D" id="3.40.50.10540">
    <property type="entry name" value="Crotonobetainyl-coa:carnitine coa-transferase, domain 1"/>
    <property type="match status" value="2"/>
</dbReference>
<keyword evidence="2" id="KW-1185">Reference proteome</keyword>
<organism evidence="1 2">
    <name type="scientific">Virgibacillus sediminis</name>
    <dbReference type="NCBI Taxonomy" id="202260"/>
    <lineage>
        <taxon>Bacteria</taxon>
        <taxon>Bacillati</taxon>
        <taxon>Bacillota</taxon>
        <taxon>Bacilli</taxon>
        <taxon>Bacillales</taxon>
        <taxon>Bacillaceae</taxon>
        <taxon>Virgibacillus</taxon>
    </lineage>
</organism>
<dbReference type="InterPro" id="IPR023606">
    <property type="entry name" value="CoA-Trfase_III_dom_1_sf"/>
</dbReference>
<dbReference type="InterPro" id="IPR044855">
    <property type="entry name" value="CoA-Trfase_III_dom3_sf"/>
</dbReference>
<dbReference type="InterPro" id="IPR050509">
    <property type="entry name" value="CoA-transferase_III"/>
</dbReference>
<dbReference type="Gene3D" id="3.30.1540.10">
    <property type="entry name" value="formyl-coa transferase, domain 3"/>
    <property type="match status" value="1"/>
</dbReference>
<keyword evidence="1" id="KW-0808">Transferase</keyword>
<dbReference type="InterPro" id="IPR003673">
    <property type="entry name" value="CoA-Trfase_fam_III"/>
</dbReference>
<protein>
    <submittedName>
        <fullName evidence="1">CaiB/BaiF CoA transferase family protein</fullName>
    </submittedName>
</protein>
<dbReference type="SUPFAM" id="SSF89796">
    <property type="entry name" value="CoA-transferase family III (CaiB/BaiF)"/>
    <property type="match status" value="1"/>
</dbReference>
<name>A0ABV7A8M5_9BACI</name>
<gene>
    <name evidence="1" type="ORF">ACFODW_13720</name>
</gene>
<comment type="caution">
    <text evidence="1">The sequence shown here is derived from an EMBL/GenBank/DDBJ whole genome shotgun (WGS) entry which is preliminary data.</text>
</comment>
<dbReference type="PANTHER" id="PTHR48228:SF5">
    <property type="entry name" value="ALPHA-METHYLACYL-COA RACEMASE"/>
    <property type="match status" value="1"/>
</dbReference>
<evidence type="ECO:0000313" key="2">
    <source>
        <dbReference type="Proteomes" id="UP001595387"/>
    </source>
</evidence>
<dbReference type="Proteomes" id="UP001595387">
    <property type="component" value="Unassembled WGS sequence"/>
</dbReference>
<accession>A0ABV7A8M5</accession>
<evidence type="ECO:0000313" key="1">
    <source>
        <dbReference type="EMBL" id="MFC2949375.1"/>
    </source>
</evidence>
<sequence length="397" mass="44140">MLGSLKILDFSTLLPGPYATMMLADLGAEVLRVEAPDRFDFIREMKPQAGEDSAAHQHLNRNKQSIALDLNKQEAVEVVKRLVLEYDIVLEQFRPGVMERLGLDFQTLKEVNPRLIYCSITGYGQTGPYRDRPGHDNNYLSLSGVAGYSKRKQEAPVPMGIQIADIAGGSMHSATAILAAAIHRQETGEGQYIDISMTDASFALNALFGSGYLAAGENPEPESTELNGGTFYDYYQTKDGRYFSVGSLEPPFRKKLCEGLGIPNMVELANSDQPKEQQIFKQAIREAFLERTFHEWQEIFQDIDACVEPVLTFAEAAAHPQLKARGMVADVRKSDGTTQQQIASPFKFSGYQQKYSSVGGKRGVDTLAVLRQAGWNDKEIDRWMEEGVFGRGVETFE</sequence>
<proteinExistence type="predicted"/>
<dbReference type="EMBL" id="JBHRRZ010000035">
    <property type="protein sequence ID" value="MFC2949375.1"/>
    <property type="molecule type" value="Genomic_DNA"/>
</dbReference>